<gene>
    <name evidence="1" type="ORF">RCOM_0233960</name>
</gene>
<dbReference type="Proteomes" id="UP000008311">
    <property type="component" value="Unassembled WGS sequence"/>
</dbReference>
<sequence>MPARLARIRSRVAIRLSLSPAATGTATHRLPPAISAATCAARAGSPPRRRNRARAHSVPAPMLKTSVARHSAVSTWLLRSADASTRDTRARAGRIVAVEEGGGGQCGQRGAGEGREQGVCVAAAVEVHVQLDVAAGLLRLEVAEAEWIAVEVVRHEHAQVQPVAVGRGKVRDGDGAACLPDDRDERVGARAAADGHRCAVLAQEIKRVVTIAAARHRRAGACAAVREDGVGTGAAVERVAGTAADDVVARTAVDAVVAGRKRGNGIVARATLECVVAGFVAEVIVAVATGQRVVAFMAVEVIVAVAAVEQVVAAAAIQEIAAVQAADRVVGLQAAQLVGFARSRQRHAFRRAERIESADEVAAAELVRLDAVQVQHGLVDDGAVIQLDLGLQRRTGGVRLQPDGAARERIAAEVAAGAHLEIGNVDPRRAVRQGAQRLELVGVRAGATGQHEVAGRVVVHPVREGVVAGAAAGARCGALDRFHFDDEAVVAVAAAVVGGVVTDQQVVAGAAIQRAGAAVRAAIVQAVGHGQPVVA</sequence>
<dbReference type="AlphaFoldDB" id="B9T9W3"/>
<organism evidence="1 2">
    <name type="scientific">Ricinus communis</name>
    <name type="common">Castor bean</name>
    <dbReference type="NCBI Taxonomy" id="3988"/>
    <lineage>
        <taxon>Eukaryota</taxon>
        <taxon>Viridiplantae</taxon>
        <taxon>Streptophyta</taxon>
        <taxon>Embryophyta</taxon>
        <taxon>Tracheophyta</taxon>
        <taxon>Spermatophyta</taxon>
        <taxon>Magnoliopsida</taxon>
        <taxon>eudicotyledons</taxon>
        <taxon>Gunneridae</taxon>
        <taxon>Pentapetalae</taxon>
        <taxon>rosids</taxon>
        <taxon>fabids</taxon>
        <taxon>Malpighiales</taxon>
        <taxon>Euphorbiaceae</taxon>
        <taxon>Acalyphoideae</taxon>
        <taxon>Acalypheae</taxon>
        <taxon>Ricinus</taxon>
    </lineage>
</organism>
<reference evidence="2" key="1">
    <citation type="journal article" date="2010" name="Nat. Biotechnol.">
        <title>Draft genome sequence of the oilseed species Ricinus communis.</title>
        <authorList>
            <person name="Chan A.P."/>
            <person name="Crabtree J."/>
            <person name="Zhao Q."/>
            <person name="Lorenzi H."/>
            <person name="Orvis J."/>
            <person name="Puiu D."/>
            <person name="Melake-Berhan A."/>
            <person name="Jones K.M."/>
            <person name="Redman J."/>
            <person name="Chen G."/>
            <person name="Cahoon E.B."/>
            <person name="Gedil M."/>
            <person name="Stanke M."/>
            <person name="Haas B.J."/>
            <person name="Wortman J.R."/>
            <person name="Fraser-Liggett C.M."/>
            <person name="Ravel J."/>
            <person name="Rabinowicz P.D."/>
        </authorList>
    </citation>
    <scope>NUCLEOTIDE SEQUENCE [LARGE SCALE GENOMIC DNA]</scope>
    <source>
        <strain evidence="2">cv. Hale</strain>
    </source>
</reference>
<evidence type="ECO:0000313" key="2">
    <source>
        <dbReference type="Proteomes" id="UP000008311"/>
    </source>
</evidence>
<protein>
    <submittedName>
        <fullName evidence="1">Uncharacterized protein</fullName>
    </submittedName>
</protein>
<accession>B9T9W3</accession>
<name>B9T9W3_RICCO</name>
<feature type="non-terminal residue" evidence="1">
    <location>
        <position position="535"/>
    </location>
</feature>
<keyword evidence="2" id="KW-1185">Reference proteome</keyword>
<dbReference type="EMBL" id="EQ975479">
    <property type="protein sequence ID" value="EEF27351.1"/>
    <property type="molecule type" value="Genomic_DNA"/>
</dbReference>
<dbReference type="InParanoid" id="B9T9W3"/>
<evidence type="ECO:0000313" key="1">
    <source>
        <dbReference type="EMBL" id="EEF27351.1"/>
    </source>
</evidence>
<proteinExistence type="predicted"/>